<dbReference type="OrthoDB" id="391549at2"/>
<reference evidence="1 2" key="1">
    <citation type="journal article" date="2013" name="Genome Biol. Evol.">
        <title>Comparison of metabolic capacities and inference of gene content evolution in mosquito-associated Spiroplasma diminutum and S. taiwanense.</title>
        <authorList>
            <person name="Lo W.S."/>
            <person name="Ku C."/>
            <person name="Chen L.L."/>
            <person name="Chang T.H."/>
            <person name="Kuo C.H."/>
        </authorList>
    </citation>
    <scope>NUCLEOTIDE SEQUENCE [LARGE SCALE GENOMIC DNA]</scope>
    <source>
        <strain evidence="1">CT-1</strain>
    </source>
</reference>
<name>S5LTZ1_9MOLU</name>
<gene>
    <name evidence="1" type="ORF">STAIW_v1c05540</name>
</gene>
<accession>S5LTZ1</accession>
<dbReference type="AlphaFoldDB" id="S5LTZ1"/>
<dbReference type="STRING" id="1276220.STAIW_v1c05540"/>
<dbReference type="Proteomes" id="UP000014984">
    <property type="component" value="Chromosome"/>
</dbReference>
<dbReference type="PATRIC" id="fig|1276220.3.peg.564"/>
<dbReference type="EMBL" id="CP005074">
    <property type="protein sequence ID" value="AGR41179.1"/>
    <property type="molecule type" value="Genomic_DNA"/>
</dbReference>
<organism evidence="1 2">
    <name type="scientific">Spiroplasma taiwanense CT-1</name>
    <dbReference type="NCBI Taxonomy" id="1276220"/>
    <lineage>
        <taxon>Bacteria</taxon>
        <taxon>Bacillati</taxon>
        <taxon>Mycoplasmatota</taxon>
        <taxon>Mollicutes</taxon>
        <taxon>Entomoplasmatales</taxon>
        <taxon>Spiroplasmataceae</taxon>
        <taxon>Spiroplasma</taxon>
    </lineage>
</organism>
<dbReference type="HOGENOM" id="CLU_2002476_0_0_14"/>
<evidence type="ECO:0000313" key="1">
    <source>
        <dbReference type="EMBL" id="AGR41179.1"/>
    </source>
</evidence>
<dbReference type="KEGG" id="stai:STAIW_v1c05540"/>
<dbReference type="RefSeq" id="WP_020834318.1">
    <property type="nucleotide sequence ID" value="NC_021846.1"/>
</dbReference>
<protein>
    <submittedName>
        <fullName evidence="1">Uncharacterized protein</fullName>
    </submittedName>
</protein>
<sequence>MKLILQDLYNFSIYIKSEFSDFQKEKVNLFDKFIFVNSDSKIINLEKNSNSILFKKEYLKSIYNYKLDGTYNGDYFTFTDNSVTNLVRNDLNFELMIAVRILEQYFIKYTNNYLNAIYNSVSFT</sequence>
<proteinExistence type="predicted"/>
<keyword evidence="2" id="KW-1185">Reference proteome</keyword>
<evidence type="ECO:0000313" key="2">
    <source>
        <dbReference type="Proteomes" id="UP000014984"/>
    </source>
</evidence>